<dbReference type="KEGG" id="goq:ACH46_10110"/>
<dbReference type="Pfam" id="PF08240">
    <property type="entry name" value="ADH_N"/>
    <property type="match status" value="1"/>
</dbReference>
<dbReference type="InterPro" id="IPR047618">
    <property type="entry name" value="QOR-like"/>
</dbReference>
<proteinExistence type="predicted"/>
<dbReference type="GO" id="GO:0035925">
    <property type="term" value="F:mRNA 3'-UTR AU-rich region binding"/>
    <property type="evidence" value="ECO:0007669"/>
    <property type="project" value="TreeGrafter"/>
</dbReference>
<dbReference type="STRING" id="1136941.ACH46_10110"/>
<evidence type="ECO:0000259" key="3">
    <source>
        <dbReference type="SMART" id="SM00829"/>
    </source>
</evidence>
<dbReference type="PATRIC" id="fig|1136941.3.peg.2053"/>
<dbReference type="EMBL" id="CP011853">
    <property type="protein sequence ID" value="ALG84786.1"/>
    <property type="molecule type" value="Genomic_DNA"/>
</dbReference>
<dbReference type="SMART" id="SM00829">
    <property type="entry name" value="PKS_ER"/>
    <property type="match status" value="1"/>
</dbReference>
<keyword evidence="2" id="KW-0560">Oxidoreductase</keyword>
<reference evidence="4 5" key="2">
    <citation type="journal article" date="2017" name="Int. J. Syst. Evol. Microbiol.">
        <title>Gordonia phthalatica sp. nov., a di-n-butyl phthalate-degrading bacterium isolated from activated sludge.</title>
        <authorList>
            <person name="Jin D."/>
            <person name="Kong X."/>
            <person name="Jia M."/>
            <person name="Yu X."/>
            <person name="Wang X."/>
            <person name="Zhuang X."/>
            <person name="Deng Y."/>
            <person name="Bai Z."/>
        </authorList>
    </citation>
    <scope>NUCLEOTIDE SEQUENCE [LARGE SCALE GENOMIC DNA]</scope>
    <source>
        <strain evidence="4 5">QH-11</strain>
    </source>
</reference>
<keyword evidence="5" id="KW-1185">Reference proteome</keyword>
<dbReference type="CDD" id="cd05286">
    <property type="entry name" value="QOR2"/>
    <property type="match status" value="1"/>
</dbReference>
<dbReference type="PANTHER" id="PTHR48106:SF13">
    <property type="entry name" value="QUINONE OXIDOREDUCTASE-RELATED"/>
    <property type="match status" value="1"/>
</dbReference>
<keyword evidence="1" id="KW-0521">NADP</keyword>
<protein>
    <submittedName>
        <fullName evidence="4">NADPH--quinone reductase</fullName>
    </submittedName>
</protein>
<dbReference type="InterPro" id="IPR036291">
    <property type="entry name" value="NAD(P)-bd_dom_sf"/>
</dbReference>
<dbReference type="GO" id="GO:0070402">
    <property type="term" value="F:NADPH binding"/>
    <property type="evidence" value="ECO:0007669"/>
    <property type="project" value="TreeGrafter"/>
</dbReference>
<dbReference type="Proteomes" id="UP000063789">
    <property type="component" value="Chromosome"/>
</dbReference>
<dbReference type="InterPro" id="IPR011032">
    <property type="entry name" value="GroES-like_sf"/>
</dbReference>
<dbReference type="Gene3D" id="3.90.180.10">
    <property type="entry name" value="Medium-chain alcohol dehydrogenases, catalytic domain"/>
    <property type="match status" value="1"/>
</dbReference>
<dbReference type="Gene3D" id="3.40.50.720">
    <property type="entry name" value="NAD(P)-binding Rossmann-like Domain"/>
    <property type="match status" value="1"/>
</dbReference>
<dbReference type="Pfam" id="PF00107">
    <property type="entry name" value="ADH_zinc_N"/>
    <property type="match status" value="1"/>
</dbReference>
<dbReference type="AlphaFoldDB" id="A0A0N9NCJ2"/>
<dbReference type="SUPFAM" id="SSF51735">
    <property type="entry name" value="NAD(P)-binding Rossmann-fold domains"/>
    <property type="match status" value="1"/>
</dbReference>
<sequence length="329" mass="34154">MRAIEVSAHGGPEVLELVDLPVPEPRSDEVLIAVHTAGVNFIDTYLREGRYPSTPRYIPGGEGAGVVVAVGDDVVARSVGDRVAWCDGGQSYAEFTTHRAERTLPIPEGVDDAVAGSSLLRGLTAHYLLDGSAHPTAGDTILVHAGAGGVGLILTEWATARGIRVITTVSSDEKESLSRAAGAAEVLRYGDDVAERVRTLTEGRGVPVVYDGVGATTFEQSVAATAIRGTIVLFGGASGAVPPFDLQRLNPAGSLSVTRPTLAHFISDPAEFQWRADEFFTAVADGTLTVNVGQLFALEAAADAHRALESRRTVGSTALNVTAGAGSGD</sequence>
<dbReference type="RefSeq" id="WP_062392780.1">
    <property type="nucleotide sequence ID" value="NZ_CP011853.1"/>
</dbReference>
<evidence type="ECO:0000256" key="2">
    <source>
        <dbReference type="ARBA" id="ARBA00023002"/>
    </source>
</evidence>
<evidence type="ECO:0000256" key="1">
    <source>
        <dbReference type="ARBA" id="ARBA00022857"/>
    </source>
</evidence>
<accession>A0A0N9NCJ2</accession>
<dbReference type="SUPFAM" id="SSF50129">
    <property type="entry name" value="GroES-like"/>
    <property type="match status" value="1"/>
</dbReference>
<dbReference type="GO" id="GO:0003960">
    <property type="term" value="F:quinone reductase (NADPH) activity"/>
    <property type="evidence" value="ECO:0007669"/>
    <property type="project" value="InterPro"/>
</dbReference>
<dbReference type="PANTHER" id="PTHR48106">
    <property type="entry name" value="QUINONE OXIDOREDUCTASE PIG3-RELATED"/>
    <property type="match status" value="1"/>
</dbReference>
<reference evidence="5" key="1">
    <citation type="submission" date="2015-06" db="EMBL/GenBank/DDBJ databases">
        <title>Complete genome sequence and metabolic analysis of phthalate degradation pathway in Gordonia sp. QH-11.</title>
        <authorList>
            <person name="Jin D."/>
            <person name="Kong X."/>
            <person name="Bai Z."/>
        </authorList>
    </citation>
    <scope>NUCLEOTIDE SEQUENCE [LARGE SCALE GENOMIC DNA]</scope>
    <source>
        <strain evidence="5">QH-11</strain>
    </source>
</reference>
<gene>
    <name evidence="4" type="ORF">ACH46_10110</name>
</gene>
<feature type="domain" description="Enoyl reductase (ER)" evidence="3">
    <location>
        <begin position="10"/>
        <end position="319"/>
    </location>
</feature>
<dbReference type="OrthoDB" id="9805883at2"/>
<name>A0A0N9NCJ2_9ACTN</name>
<evidence type="ECO:0000313" key="5">
    <source>
        <dbReference type="Proteomes" id="UP000063789"/>
    </source>
</evidence>
<dbReference type="InterPro" id="IPR013149">
    <property type="entry name" value="ADH-like_C"/>
</dbReference>
<organism evidence="4 5">
    <name type="scientific">Gordonia phthalatica</name>
    <dbReference type="NCBI Taxonomy" id="1136941"/>
    <lineage>
        <taxon>Bacteria</taxon>
        <taxon>Bacillati</taxon>
        <taxon>Actinomycetota</taxon>
        <taxon>Actinomycetes</taxon>
        <taxon>Mycobacteriales</taxon>
        <taxon>Gordoniaceae</taxon>
        <taxon>Gordonia</taxon>
    </lineage>
</organism>
<evidence type="ECO:0000313" key="4">
    <source>
        <dbReference type="EMBL" id="ALG84786.1"/>
    </source>
</evidence>
<dbReference type="InterPro" id="IPR013154">
    <property type="entry name" value="ADH-like_N"/>
</dbReference>
<dbReference type="GO" id="GO:0005829">
    <property type="term" value="C:cytosol"/>
    <property type="evidence" value="ECO:0007669"/>
    <property type="project" value="TreeGrafter"/>
</dbReference>
<dbReference type="InterPro" id="IPR020843">
    <property type="entry name" value="ER"/>
</dbReference>